<dbReference type="SUPFAM" id="SSF53448">
    <property type="entry name" value="Nucleotide-diphospho-sugar transferases"/>
    <property type="match status" value="1"/>
</dbReference>
<gene>
    <name evidence="2" type="ORF">V6N11_017441</name>
</gene>
<evidence type="ECO:0000313" key="2">
    <source>
        <dbReference type="EMBL" id="KAK9042365.1"/>
    </source>
</evidence>
<dbReference type="InterPro" id="IPR005835">
    <property type="entry name" value="NTP_transferase_dom"/>
</dbReference>
<dbReference type="Proteomes" id="UP001396334">
    <property type="component" value="Unassembled WGS sequence"/>
</dbReference>
<dbReference type="Gene3D" id="3.90.550.10">
    <property type="entry name" value="Spore Coat Polysaccharide Biosynthesis Protein SpsA, Chain A"/>
    <property type="match status" value="1"/>
</dbReference>
<protein>
    <recommendedName>
        <fullName evidence="1">Nucleotidyl transferase domain-containing protein</fullName>
    </recommendedName>
</protein>
<sequence>MESFCTSLKANVSKGRSNGGTVFWGETIRGGDSTFNVVLDPRIKQLNFEAPKFETAEADPKKVASIILGGGAGTRLFPLTRKRSKPASRKVVSTIRNSESRVQGEEQQATSFKINFSTFVQINGRYRNIENPLLRETSVIVGNLG</sequence>
<dbReference type="EMBL" id="JBBPBN010000004">
    <property type="protein sequence ID" value="KAK9042365.1"/>
    <property type="molecule type" value="Genomic_DNA"/>
</dbReference>
<name>A0ABR2TYD6_9ROSI</name>
<dbReference type="InterPro" id="IPR029044">
    <property type="entry name" value="Nucleotide-diphossugar_trans"/>
</dbReference>
<keyword evidence="3" id="KW-1185">Reference proteome</keyword>
<accession>A0ABR2TYD6</accession>
<evidence type="ECO:0000313" key="3">
    <source>
        <dbReference type="Proteomes" id="UP001396334"/>
    </source>
</evidence>
<organism evidence="2 3">
    <name type="scientific">Hibiscus sabdariffa</name>
    <name type="common">roselle</name>
    <dbReference type="NCBI Taxonomy" id="183260"/>
    <lineage>
        <taxon>Eukaryota</taxon>
        <taxon>Viridiplantae</taxon>
        <taxon>Streptophyta</taxon>
        <taxon>Embryophyta</taxon>
        <taxon>Tracheophyta</taxon>
        <taxon>Spermatophyta</taxon>
        <taxon>Magnoliopsida</taxon>
        <taxon>eudicotyledons</taxon>
        <taxon>Gunneridae</taxon>
        <taxon>Pentapetalae</taxon>
        <taxon>rosids</taxon>
        <taxon>malvids</taxon>
        <taxon>Malvales</taxon>
        <taxon>Malvaceae</taxon>
        <taxon>Malvoideae</taxon>
        <taxon>Hibiscus</taxon>
    </lineage>
</organism>
<evidence type="ECO:0000259" key="1">
    <source>
        <dbReference type="Pfam" id="PF00483"/>
    </source>
</evidence>
<dbReference type="Pfam" id="PF00483">
    <property type="entry name" value="NTP_transferase"/>
    <property type="match status" value="1"/>
</dbReference>
<feature type="domain" description="Nucleotidyl transferase" evidence="1">
    <location>
        <begin position="65"/>
        <end position="89"/>
    </location>
</feature>
<reference evidence="2 3" key="1">
    <citation type="journal article" date="2024" name="G3 (Bethesda)">
        <title>Genome assembly of Hibiscus sabdariffa L. provides insights into metabolisms of medicinal natural products.</title>
        <authorList>
            <person name="Kim T."/>
        </authorList>
    </citation>
    <scope>NUCLEOTIDE SEQUENCE [LARGE SCALE GENOMIC DNA]</scope>
    <source>
        <strain evidence="2">TK-2024</strain>
        <tissue evidence="2">Old leaves</tissue>
    </source>
</reference>
<comment type="caution">
    <text evidence="2">The sequence shown here is derived from an EMBL/GenBank/DDBJ whole genome shotgun (WGS) entry which is preliminary data.</text>
</comment>
<proteinExistence type="predicted"/>